<evidence type="ECO:0000313" key="8">
    <source>
        <dbReference type="EMBL" id="GAA4832926.1"/>
    </source>
</evidence>
<keyword evidence="4" id="KW-0378">Hydrolase</keyword>
<feature type="domain" description="LD-carboxypeptidase N-terminal" evidence="6">
    <location>
        <begin position="2"/>
        <end position="115"/>
    </location>
</feature>
<dbReference type="PIRSF" id="PIRSF028757">
    <property type="entry name" value="LD-carboxypeptidase"/>
    <property type="match status" value="1"/>
</dbReference>
<organism evidence="8 9">
    <name type="scientific">Algivirga pacifica</name>
    <dbReference type="NCBI Taxonomy" id="1162670"/>
    <lineage>
        <taxon>Bacteria</taxon>
        <taxon>Pseudomonadati</taxon>
        <taxon>Bacteroidota</taxon>
        <taxon>Cytophagia</taxon>
        <taxon>Cytophagales</taxon>
        <taxon>Flammeovirgaceae</taxon>
        <taxon>Algivirga</taxon>
    </lineage>
</organism>
<dbReference type="InterPro" id="IPR027461">
    <property type="entry name" value="Carboxypeptidase_A_C_sf"/>
</dbReference>
<evidence type="ECO:0000259" key="7">
    <source>
        <dbReference type="Pfam" id="PF17676"/>
    </source>
</evidence>
<evidence type="ECO:0000256" key="4">
    <source>
        <dbReference type="ARBA" id="ARBA00022801"/>
    </source>
</evidence>
<dbReference type="Pfam" id="PF02016">
    <property type="entry name" value="Peptidase_S66"/>
    <property type="match status" value="1"/>
</dbReference>
<gene>
    <name evidence="8" type="ORF">GCM10023331_17740</name>
</gene>
<accession>A0ABP9D7R8</accession>
<name>A0ABP9D7R8_9BACT</name>
<dbReference type="Gene3D" id="3.50.30.60">
    <property type="entry name" value="LD-carboxypeptidase A C-terminal domain-like"/>
    <property type="match status" value="1"/>
</dbReference>
<sequence>MAPAGAVFSPKHIDKVCDALKELGLEAVKGKSLYQQHGYLAGKDKDRAKEFNQFMGDKDINGILAIRGGWGCARMLPYIDYELARKNPKMVMGMSDITALLLALYQKSSLVTFHGLVGYASWNEFSVEHFQRTVMTNEMYTLINDTSTEEEAYTIRPGVVEGELVGGNLTVLSGLIGSPYIPDWKGKILFLEDLNEDPYRIDRMLTHLKISGVLDQISGFIFGNCRKCVSDDPAASFSLSELFLDHIYPLKIPAYYGANIGHITNKFSLPVGVKVQMDAKKHTLTYLETPMLEA</sequence>
<dbReference type="SUPFAM" id="SSF141986">
    <property type="entry name" value="LD-carboxypeptidase A C-terminal domain-like"/>
    <property type="match status" value="1"/>
</dbReference>
<dbReference type="PANTHER" id="PTHR30237:SF2">
    <property type="entry name" value="MUREIN TETRAPEPTIDE CARBOXYPEPTIDASE"/>
    <property type="match status" value="1"/>
</dbReference>
<dbReference type="Pfam" id="PF17676">
    <property type="entry name" value="Peptidase_S66C"/>
    <property type="match status" value="1"/>
</dbReference>
<evidence type="ECO:0000256" key="2">
    <source>
        <dbReference type="ARBA" id="ARBA00022645"/>
    </source>
</evidence>
<reference evidence="9" key="1">
    <citation type="journal article" date="2019" name="Int. J. Syst. Evol. Microbiol.">
        <title>The Global Catalogue of Microorganisms (GCM) 10K type strain sequencing project: providing services to taxonomists for standard genome sequencing and annotation.</title>
        <authorList>
            <consortium name="The Broad Institute Genomics Platform"/>
            <consortium name="The Broad Institute Genome Sequencing Center for Infectious Disease"/>
            <person name="Wu L."/>
            <person name="Ma J."/>
        </authorList>
    </citation>
    <scope>NUCLEOTIDE SEQUENCE [LARGE SCALE GENOMIC DNA]</scope>
    <source>
        <strain evidence="9">JCM 18326</strain>
    </source>
</reference>
<dbReference type="InterPro" id="IPR040449">
    <property type="entry name" value="Peptidase_S66_N"/>
</dbReference>
<comment type="similarity">
    <text evidence="1">Belongs to the peptidase S66 family.</text>
</comment>
<dbReference type="InterPro" id="IPR027478">
    <property type="entry name" value="LdcA_N"/>
</dbReference>
<keyword evidence="3" id="KW-0645">Protease</keyword>
<evidence type="ECO:0000259" key="6">
    <source>
        <dbReference type="Pfam" id="PF02016"/>
    </source>
</evidence>
<comment type="caution">
    <text evidence="8">The sequence shown here is derived from an EMBL/GenBank/DDBJ whole genome shotgun (WGS) entry which is preliminary data.</text>
</comment>
<dbReference type="Proteomes" id="UP001500298">
    <property type="component" value="Unassembled WGS sequence"/>
</dbReference>
<feature type="domain" description="LD-carboxypeptidase C-terminal" evidence="7">
    <location>
        <begin position="161"/>
        <end position="277"/>
    </location>
</feature>
<proteinExistence type="inferred from homology"/>
<evidence type="ECO:0000313" key="9">
    <source>
        <dbReference type="Proteomes" id="UP001500298"/>
    </source>
</evidence>
<evidence type="ECO:0000256" key="5">
    <source>
        <dbReference type="ARBA" id="ARBA00022825"/>
    </source>
</evidence>
<dbReference type="EMBL" id="BAABJX010000026">
    <property type="protein sequence ID" value="GAA4832926.1"/>
    <property type="molecule type" value="Genomic_DNA"/>
</dbReference>
<keyword evidence="5" id="KW-0720">Serine protease</keyword>
<keyword evidence="2" id="KW-0121">Carboxypeptidase</keyword>
<dbReference type="InterPro" id="IPR003507">
    <property type="entry name" value="S66_fam"/>
</dbReference>
<keyword evidence="9" id="KW-1185">Reference proteome</keyword>
<protein>
    <submittedName>
        <fullName evidence="8">LD-carboxypeptidase</fullName>
    </submittedName>
</protein>
<evidence type="ECO:0000256" key="1">
    <source>
        <dbReference type="ARBA" id="ARBA00010233"/>
    </source>
</evidence>
<dbReference type="Gene3D" id="3.40.50.10740">
    <property type="entry name" value="Class I glutamine amidotransferase-like"/>
    <property type="match status" value="1"/>
</dbReference>
<evidence type="ECO:0000256" key="3">
    <source>
        <dbReference type="ARBA" id="ARBA00022670"/>
    </source>
</evidence>
<dbReference type="PANTHER" id="PTHR30237">
    <property type="entry name" value="MURAMOYLTETRAPEPTIDE CARBOXYPEPTIDASE"/>
    <property type="match status" value="1"/>
</dbReference>
<dbReference type="CDD" id="cd07025">
    <property type="entry name" value="Peptidase_S66"/>
    <property type="match status" value="1"/>
</dbReference>
<dbReference type="SUPFAM" id="SSF52317">
    <property type="entry name" value="Class I glutamine amidotransferase-like"/>
    <property type="match status" value="1"/>
</dbReference>
<dbReference type="InterPro" id="IPR040921">
    <property type="entry name" value="Peptidase_S66C"/>
</dbReference>
<dbReference type="InterPro" id="IPR029062">
    <property type="entry name" value="Class_I_gatase-like"/>
</dbReference>